<feature type="region of interest" description="Disordered" evidence="1">
    <location>
        <begin position="1"/>
        <end position="20"/>
    </location>
</feature>
<dbReference type="EMBL" id="OA565151">
    <property type="protein sequence ID" value="CAD7196394.1"/>
    <property type="molecule type" value="Genomic_DNA"/>
</dbReference>
<reference evidence="2" key="1">
    <citation type="submission" date="2020-11" db="EMBL/GenBank/DDBJ databases">
        <authorList>
            <person name="Tran Van P."/>
        </authorList>
    </citation>
    <scope>NUCLEOTIDE SEQUENCE</scope>
</reference>
<gene>
    <name evidence="2" type="ORF">TDIB3V08_LOCUS2745</name>
</gene>
<sequence length="135" mass="14593">MSFSSSISLMCPSTPDNSTSTATASARIAANTTTSSVGEIILSLILTISSHGTNATSSNNSSSELRPISVAHLGGAPRLRLRGGGQQFATRLRHVRRAHRQVYSQHPPKRETTREGVLLSSKRRRRISAQEPSRQ</sequence>
<organism evidence="2">
    <name type="scientific">Timema douglasi</name>
    <name type="common">Walking stick</name>
    <dbReference type="NCBI Taxonomy" id="61478"/>
    <lineage>
        <taxon>Eukaryota</taxon>
        <taxon>Metazoa</taxon>
        <taxon>Ecdysozoa</taxon>
        <taxon>Arthropoda</taxon>
        <taxon>Hexapoda</taxon>
        <taxon>Insecta</taxon>
        <taxon>Pterygota</taxon>
        <taxon>Neoptera</taxon>
        <taxon>Polyneoptera</taxon>
        <taxon>Phasmatodea</taxon>
        <taxon>Timematodea</taxon>
        <taxon>Timematoidea</taxon>
        <taxon>Timematidae</taxon>
        <taxon>Timema</taxon>
    </lineage>
</organism>
<evidence type="ECO:0000313" key="2">
    <source>
        <dbReference type="EMBL" id="CAD7196394.1"/>
    </source>
</evidence>
<protein>
    <submittedName>
        <fullName evidence="2">Uncharacterized protein</fullName>
    </submittedName>
</protein>
<name>A0A7R8VDG1_TIMDO</name>
<accession>A0A7R8VDG1</accession>
<feature type="region of interest" description="Disordered" evidence="1">
    <location>
        <begin position="96"/>
        <end position="135"/>
    </location>
</feature>
<dbReference type="AlphaFoldDB" id="A0A7R8VDG1"/>
<evidence type="ECO:0000256" key="1">
    <source>
        <dbReference type="SAM" id="MobiDB-lite"/>
    </source>
</evidence>
<proteinExistence type="predicted"/>